<dbReference type="Proteomes" id="UP000245790">
    <property type="component" value="Unassembled WGS sequence"/>
</dbReference>
<evidence type="ECO:0000256" key="7">
    <source>
        <dbReference type="ARBA" id="ARBA00022741"/>
    </source>
</evidence>
<dbReference type="GO" id="GO:0006526">
    <property type="term" value="P:L-arginine biosynthetic process"/>
    <property type="evidence" value="ECO:0007669"/>
    <property type="project" value="UniProtKB-UniRule"/>
</dbReference>
<keyword evidence="4 9" id="KW-0055">Arginine biosynthesis</keyword>
<keyword evidence="6 9" id="KW-0028">Amino-acid biosynthesis</keyword>
<sequence>MNTQQTFNTAASGSVTTKSQYSNNHTAKQKTAVDHSNTKSKKVINVTKVVLAYSGGLDTSTIIPWLKEHYDCEVYAFVADVGQGDQELEGIEQKALQSGAAGCVVADLKQAFVKDYIYPALKTGAVYEDGYLLGTSLARPIIAKAQVEYALSIGADALCHGCTGKGNDQVRFESVFASLAPQLTVIAPWRVWSLKSREDCLDYLADKGIVCSASAEKIYSRDANAWHISHEGGELEQPWNAPSESVWTWTKALEQTPDDAELITLTINQGEITHINDQALSPFECLSLLNDKAASHGIGRVDIVENRLVGMKSRGCYETPGGTVMLNAITALEQLVYDRDALHFRQQLALEFAQLAYDGKWFTDMTQAILQATEQLSKKLTGKVVVKLFKGHALIIQKQSPYSLYSEDFATFGDDDVYDQSHAEGFIRLFSLSSRISAMKQQGGLK</sequence>
<evidence type="ECO:0000259" key="11">
    <source>
        <dbReference type="Pfam" id="PF00764"/>
    </source>
</evidence>
<dbReference type="AlphaFoldDB" id="A0A316FLC7"/>
<dbReference type="InterPro" id="IPR048268">
    <property type="entry name" value="Arginosuc_syn_C"/>
</dbReference>
<dbReference type="GO" id="GO:0005737">
    <property type="term" value="C:cytoplasm"/>
    <property type="evidence" value="ECO:0007669"/>
    <property type="project" value="UniProtKB-SubCell"/>
</dbReference>
<dbReference type="FunFam" id="3.40.50.620:FF:000019">
    <property type="entry name" value="Argininosuccinate synthase"/>
    <property type="match status" value="1"/>
</dbReference>
<dbReference type="CDD" id="cd01999">
    <property type="entry name" value="ASS"/>
    <property type="match status" value="1"/>
</dbReference>
<dbReference type="GO" id="GO:0004055">
    <property type="term" value="F:argininosuccinate synthase activity"/>
    <property type="evidence" value="ECO:0007669"/>
    <property type="project" value="UniProtKB-UniRule"/>
</dbReference>
<feature type="compositionally biased region" description="Polar residues" evidence="10">
    <location>
        <begin position="1"/>
        <end position="26"/>
    </location>
</feature>
<feature type="binding site" evidence="9">
    <location>
        <position position="167"/>
    </location>
    <ligand>
        <name>L-citrulline</name>
        <dbReference type="ChEBI" id="CHEBI:57743"/>
    </ligand>
</feature>
<protein>
    <recommendedName>
        <fullName evidence="3 9">Argininosuccinate synthase</fullName>
        <ecNumber evidence="3 9">6.3.4.5</ecNumber>
    </recommendedName>
    <alternativeName>
        <fullName evidence="9">Citrulline--aspartate ligase</fullName>
    </alternativeName>
</protein>
<dbReference type="InterPro" id="IPR048267">
    <property type="entry name" value="Arginosuc_syn_N"/>
</dbReference>
<dbReference type="Pfam" id="PF20979">
    <property type="entry name" value="Arginosuc_syn_C"/>
    <property type="match status" value="1"/>
</dbReference>
<dbReference type="SUPFAM" id="SSF52402">
    <property type="entry name" value="Adenine nucleotide alpha hydrolases-like"/>
    <property type="match status" value="1"/>
</dbReference>
<feature type="binding site" evidence="9">
    <location>
        <position position="317"/>
    </location>
    <ligand>
        <name>L-citrulline</name>
        <dbReference type="ChEBI" id="CHEBI:57743"/>
    </ligand>
</feature>
<dbReference type="OrthoDB" id="9801641at2"/>
<evidence type="ECO:0000256" key="8">
    <source>
        <dbReference type="ARBA" id="ARBA00022840"/>
    </source>
</evidence>
<evidence type="ECO:0000256" key="5">
    <source>
        <dbReference type="ARBA" id="ARBA00022598"/>
    </source>
</evidence>
<comment type="caution">
    <text evidence="13">The sequence shown here is derived from an EMBL/GenBank/DDBJ whole genome shotgun (WGS) entry which is preliminary data.</text>
</comment>
<dbReference type="InterPro" id="IPR014729">
    <property type="entry name" value="Rossmann-like_a/b/a_fold"/>
</dbReference>
<dbReference type="HAMAP" id="MF_00005">
    <property type="entry name" value="Arg_succ_synth_type1"/>
    <property type="match status" value="1"/>
</dbReference>
<dbReference type="NCBIfam" id="NF001770">
    <property type="entry name" value="PRK00509.1"/>
    <property type="match status" value="1"/>
</dbReference>
<feature type="region of interest" description="Disordered" evidence="10">
    <location>
        <begin position="1"/>
        <end position="34"/>
    </location>
</feature>
<dbReference type="GO" id="GO:0000050">
    <property type="term" value="P:urea cycle"/>
    <property type="evidence" value="ECO:0007669"/>
    <property type="project" value="TreeGrafter"/>
</dbReference>
<feature type="binding site" evidence="9">
    <location>
        <begin position="52"/>
        <end position="60"/>
    </location>
    <ligand>
        <name>ATP</name>
        <dbReference type="ChEBI" id="CHEBI:30616"/>
    </ligand>
</feature>
<organism evidence="13 14">
    <name type="scientific">Pleionea mediterranea</name>
    <dbReference type="NCBI Taxonomy" id="523701"/>
    <lineage>
        <taxon>Bacteria</taxon>
        <taxon>Pseudomonadati</taxon>
        <taxon>Pseudomonadota</taxon>
        <taxon>Gammaproteobacteria</taxon>
        <taxon>Oceanospirillales</taxon>
        <taxon>Pleioneaceae</taxon>
        <taxon>Pleionea</taxon>
    </lineage>
</organism>
<reference evidence="13 14" key="1">
    <citation type="submission" date="2018-05" db="EMBL/GenBank/DDBJ databases">
        <title>Genomic Encyclopedia of Type Strains, Phase IV (KMG-IV): sequencing the most valuable type-strain genomes for metagenomic binning, comparative biology and taxonomic classification.</title>
        <authorList>
            <person name="Goeker M."/>
        </authorList>
    </citation>
    <scope>NUCLEOTIDE SEQUENCE [LARGE SCALE GENOMIC DNA]</scope>
    <source>
        <strain evidence="13 14">DSM 25350</strain>
    </source>
</reference>
<feature type="binding site" evidence="9">
    <location>
        <position position="305"/>
    </location>
    <ligand>
        <name>L-citrulline</name>
        <dbReference type="ChEBI" id="CHEBI:57743"/>
    </ligand>
</feature>
<dbReference type="PROSITE" id="PS00565">
    <property type="entry name" value="ARGININOSUCCIN_SYN_2"/>
    <property type="match status" value="1"/>
</dbReference>
<keyword evidence="8 9" id="KW-0067">ATP-binding</keyword>
<dbReference type="Gene3D" id="3.90.1260.10">
    <property type="entry name" value="Argininosuccinate synthetase, chain A, domain 2"/>
    <property type="match status" value="1"/>
</dbReference>
<gene>
    <name evidence="9" type="primary">argG</name>
    <name evidence="13" type="ORF">C8D97_10981</name>
</gene>
<feature type="binding site" evidence="9">
    <location>
        <position position="131"/>
    </location>
    <ligand>
        <name>L-citrulline</name>
        <dbReference type="ChEBI" id="CHEBI:57743"/>
    </ligand>
</feature>
<feature type="binding site" evidence="9">
    <location>
        <position position="136"/>
    </location>
    <ligand>
        <name>L-citrulline</name>
        <dbReference type="ChEBI" id="CHEBI:57743"/>
    </ligand>
</feature>
<dbReference type="NCBIfam" id="TIGR00032">
    <property type="entry name" value="argG"/>
    <property type="match status" value="1"/>
</dbReference>
<dbReference type="EMBL" id="QGGU01000009">
    <property type="protein sequence ID" value="PWK48530.1"/>
    <property type="molecule type" value="Genomic_DNA"/>
</dbReference>
<dbReference type="FunFam" id="3.90.1260.10:FF:000007">
    <property type="entry name" value="Argininosuccinate synthase"/>
    <property type="match status" value="1"/>
</dbReference>
<feature type="binding site" evidence="9">
    <location>
        <position position="163"/>
    </location>
    <ligand>
        <name>L-aspartate</name>
        <dbReference type="ChEBI" id="CHEBI:29991"/>
    </ligand>
</feature>
<keyword evidence="5 9" id="KW-0436">Ligase</keyword>
<comment type="pathway">
    <text evidence="1 9">Amino-acid biosynthesis; L-arginine biosynthesis; L-arginine from L-ornithine and carbamoyl phosphate: step 2/3.</text>
</comment>
<dbReference type="GO" id="GO:0005524">
    <property type="term" value="F:ATP binding"/>
    <property type="evidence" value="ECO:0007669"/>
    <property type="project" value="UniProtKB-UniRule"/>
</dbReference>
<feature type="binding site" evidence="9">
    <location>
        <position position="220"/>
    </location>
    <ligand>
        <name>L-citrulline</name>
        <dbReference type="ChEBI" id="CHEBI:57743"/>
    </ligand>
</feature>
<feature type="domain" description="Arginosuccinate synthase C-terminal" evidence="12">
    <location>
        <begin position="219"/>
        <end position="436"/>
    </location>
</feature>
<dbReference type="RefSeq" id="WP_109764202.1">
    <property type="nucleotide sequence ID" value="NZ_QGGU01000009.1"/>
</dbReference>
<comment type="subunit">
    <text evidence="2 9">Homotetramer.</text>
</comment>
<evidence type="ECO:0000313" key="13">
    <source>
        <dbReference type="EMBL" id="PWK48530.1"/>
    </source>
</evidence>
<comment type="similarity">
    <text evidence="9">Belongs to the argininosuccinate synthase family. Type 1 subfamily.</text>
</comment>
<evidence type="ECO:0000256" key="6">
    <source>
        <dbReference type="ARBA" id="ARBA00022605"/>
    </source>
</evidence>
<evidence type="ECO:0000256" key="10">
    <source>
        <dbReference type="SAM" id="MobiDB-lite"/>
    </source>
</evidence>
<feature type="binding site" evidence="9">
    <location>
        <position position="229"/>
    </location>
    <ligand>
        <name>L-citrulline</name>
        <dbReference type="ChEBI" id="CHEBI:57743"/>
    </ligand>
</feature>
<evidence type="ECO:0000313" key="14">
    <source>
        <dbReference type="Proteomes" id="UP000245790"/>
    </source>
</evidence>
<feature type="binding site" evidence="9">
    <location>
        <position position="171"/>
    </location>
    <ligand>
        <name>L-citrulline</name>
        <dbReference type="ChEBI" id="CHEBI:57743"/>
    </ligand>
</feature>
<evidence type="ECO:0000256" key="4">
    <source>
        <dbReference type="ARBA" id="ARBA00022571"/>
    </source>
</evidence>
<name>A0A316FLC7_9GAMM</name>
<proteinExistence type="inferred from homology"/>
<dbReference type="InterPro" id="IPR023434">
    <property type="entry name" value="Arginosuc_synth_type_1_subfam"/>
</dbReference>
<dbReference type="InterPro" id="IPR018223">
    <property type="entry name" value="Arginosuc_synth_CS"/>
</dbReference>
<evidence type="ECO:0000256" key="2">
    <source>
        <dbReference type="ARBA" id="ARBA00011881"/>
    </source>
</evidence>
<comment type="subcellular location">
    <subcellularLocation>
        <location evidence="9">Cytoplasm</location>
    </subcellularLocation>
</comment>
<dbReference type="EC" id="6.3.4.5" evidence="3 9"/>
<feature type="binding site" evidence="9">
    <location>
        <position position="168"/>
    </location>
    <ligand>
        <name>L-aspartate</name>
        <dbReference type="ChEBI" id="CHEBI:29991"/>
    </ligand>
</feature>
<feature type="domain" description="Arginosuccinate synthase-like N-terminal" evidence="11">
    <location>
        <begin position="48"/>
        <end position="209"/>
    </location>
</feature>
<accession>A0A316FLC7</accession>
<dbReference type="GO" id="GO:0000053">
    <property type="term" value="P:argininosuccinate metabolic process"/>
    <property type="evidence" value="ECO:0007669"/>
    <property type="project" value="TreeGrafter"/>
</dbReference>
<dbReference type="UniPathway" id="UPA00068">
    <property type="reaction ID" value="UER00113"/>
</dbReference>
<keyword evidence="14" id="KW-1185">Reference proteome</keyword>
<comment type="catalytic activity">
    <reaction evidence="9">
        <text>L-citrulline + L-aspartate + ATP = 2-(N(omega)-L-arginino)succinate + AMP + diphosphate + H(+)</text>
        <dbReference type="Rhea" id="RHEA:10932"/>
        <dbReference type="ChEBI" id="CHEBI:15378"/>
        <dbReference type="ChEBI" id="CHEBI:29991"/>
        <dbReference type="ChEBI" id="CHEBI:30616"/>
        <dbReference type="ChEBI" id="CHEBI:33019"/>
        <dbReference type="ChEBI" id="CHEBI:57472"/>
        <dbReference type="ChEBI" id="CHEBI:57743"/>
        <dbReference type="ChEBI" id="CHEBI:456215"/>
        <dbReference type="EC" id="6.3.4.5"/>
    </reaction>
</comment>
<evidence type="ECO:0000259" key="12">
    <source>
        <dbReference type="Pfam" id="PF20979"/>
    </source>
</evidence>
<dbReference type="PANTHER" id="PTHR11587:SF2">
    <property type="entry name" value="ARGININOSUCCINATE SYNTHASE"/>
    <property type="match status" value="1"/>
</dbReference>
<dbReference type="Gene3D" id="1.20.5.470">
    <property type="entry name" value="Single helix bin"/>
    <property type="match status" value="1"/>
</dbReference>
<feature type="binding site" evidence="9">
    <location>
        <position position="167"/>
    </location>
    <ligand>
        <name>L-aspartate</name>
        <dbReference type="ChEBI" id="CHEBI:29991"/>
    </ligand>
</feature>
<keyword evidence="9" id="KW-0963">Cytoplasm</keyword>
<feature type="binding site" evidence="9">
    <location>
        <position position="161"/>
    </location>
    <ligand>
        <name>ATP</name>
        <dbReference type="ChEBI" id="CHEBI:30616"/>
    </ligand>
</feature>
<evidence type="ECO:0000256" key="1">
    <source>
        <dbReference type="ARBA" id="ARBA00004967"/>
    </source>
</evidence>
<dbReference type="Gene3D" id="3.40.50.620">
    <property type="entry name" value="HUPs"/>
    <property type="match status" value="1"/>
</dbReference>
<evidence type="ECO:0000256" key="9">
    <source>
        <dbReference type="HAMAP-Rule" id="MF_00005"/>
    </source>
</evidence>
<keyword evidence="7 9" id="KW-0547">Nucleotide-binding</keyword>
<dbReference type="Pfam" id="PF00764">
    <property type="entry name" value="Arginosuc_synth"/>
    <property type="match status" value="1"/>
</dbReference>
<dbReference type="PROSITE" id="PS00564">
    <property type="entry name" value="ARGININOSUCCIN_SYN_1"/>
    <property type="match status" value="1"/>
</dbReference>
<dbReference type="InterPro" id="IPR001518">
    <property type="entry name" value="Arginosuc_synth"/>
</dbReference>
<dbReference type="InterPro" id="IPR024074">
    <property type="entry name" value="AS_cat/multimer_dom_body"/>
</dbReference>
<evidence type="ECO:0000256" key="3">
    <source>
        <dbReference type="ARBA" id="ARBA00012286"/>
    </source>
</evidence>
<dbReference type="SUPFAM" id="SSF69864">
    <property type="entry name" value="Argininosuccinate synthetase, C-terminal domain"/>
    <property type="match status" value="1"/>
</dbReference>
<feature type="binding site" evidence="9">
    <location>
        <position position="79"/>
    </location>
    <ligand>
        <name>ATP</name>
        <dbReference type="ChEBI" id="CHEBI:30616"/>
    </ligand>
</feature>
<dbReference type="PANTHER" id="PTHR11587">
    <property type="entry name" value="ARGININOSUCCINATE SYNTHASE"/>
    <property type="match status" value="1"/>
</dbReference>